<dbReference type="RefSeq" id="WP_205307837.1">
    <property type="nucleotide sequence ID" value="NZ_BAAAVF010000007.1"/>
</dbReference>
<dbReference type="Proteomes" id="UP000698059">
    <property type="component" value="Unassembled WGS sequence"/>
</dbReference>
<evidence type="ECO:0000256" key="3">
    <source>
        <dbReference type="SAM" id="MobiDB-lite"/>
    </source>
</evidence>
<protein>
    <submittedName>
        <fullName evidence="5">2,3-dihydro-2,3-dihydroxybenzoate dehydrogenase</fullName>
        <ecNumber evidence="5">1.3.1.28</ecNumber>
    </submittedName>
</protein>
<feature type="domain" description="Ketoreductase" evidence="4">
    <location>
        <begin position="4"/>
        <end position="209"/>
    </location>
</feature>
<proteinExistence type="inferred from homology"/>
<dbReference type="EMBL" id="JAFBBO010000001">
    <property type="protein sequence ID" value="MBM7480004.1"/>
    <property type="molecule type" value="Genomic_DNA"/>
</dbReference>
<keyword evidence="2 5" id="KW-0560">Oxidoreductase</keyword>
<organism evidence="5 6">
    <name type="scientific">Oerskovia jenensis</name>
    <dbReference type="NCBI Taxonomy" id="162169"/>
    <lineage>
        <taxon>Bacteria</taxon>
        <taxon>Bacillati</taxon>
        <taxon>Actinomycetota</taxon>
        <taxon>Actinomycetes</taxon>
        <taxon>Micrococcales</taxon>
        <taxon>Cellulomonadaceae</taxon>
        <taxon>Oerskovia</taxon>
    </lineage>
</organism>
<dbReference type="InterPro" id="IPR057326">
    <property type="entry name" value="KR_dom"/>
</dbReference>
<dbReference type="EC" id="1.3.1.28" evidence="5"/>
<feature type="region of interest" description="Disordered" evidence="3">
    <location>
        <begin position="41"/>
        <end position="80"/>
    </location>
</feature>
<dbReference type="InterPro" id="IPR020904">
    <property type="entry name" value="Sc_DH/Rdtase_CS"/>
</dbReference>
<dbReference type="InterPro" id="IPR036291">
    <property type="entry name" value="NAD(P)-bd_dom_sf"/>
</dbReference>
<name>A0ABS2LIP8_9CELL</name>
<dbReference type="Pfam" id="PF13561">
    <property type="entry name" value="adh_short_C2"/>
    <property type="match status" value="1"/>
</dbReference>
<dbReference type="SUPFAM" id="SSF51735">
    <property type="entry name" value="NAD(P)-binding Rossmann-fold domains"/>
    <property type="match status" value="1"/>
</dbReference>
<reference evidence="5 6" key="1">
    <citation type="submission" date="2021-01" db="EMBL/GenBank/DDBJ databases">
        <title>Sequencing the genomes of 1000 actinobacteria strains.</title>
        <authorList>
            <person name="Klenk H.-P."/>
        </authorList>
    </citation>
    <scope>NUCLEOTIDE SEQUENCE [LARGE SCALE GENOMIC DNA]</scope>
    <source>
        <strain evidence="5 6">DSM 46000</strain>
    </source>
</reference>
<evidence type="ECO:0000313" key="5">
    <source>
        <dbReference type="EMBL" id="MBM7480004.1"/>
    </source>
</evidence>
<comment type="similarity">
    <text evidence="1">Belongs to the short-chain dehydrogenases/reductases (SDR) family.</text>
</comment>
<dbReference type="PRINTS" id="PR00081">
    <property type="entry name" value="GDHRDH"/>
</dbReference>
<feature type="compositionally biased region" description="Polar residues" evidence="3">
    <location>
        <begin position="58"/>
        <end position="74"/>
    </location>
</feature>
<evidence type="ECO:0000256" key="1">
    <source>
        <dbReference type="ARBA" id="ARBA00006484"/>
    </source>
</evidence>
<evidence type="ECO:0000256" key="2">
    <source>
        <dbReference type="ARBA" id="ARBA00023002"/>
    </source>
</evidence>
<keyword evidence="6" id="KW-1185">Reference proteome</keyword>
<dbReference type="InterPro" id="IPR002347">
    <property type="entry name" value="SDR_fam"/>
</dbReference>
<dbReference type="PRINTS" id="PR00080">
    <property type="entry name" value="SDRFAMILY"/>
</dbReference>
<sequence>MSARVALVTGAAGGIGAAVADALAAQGYVVVAADVGERVPHASPAAGAPDVPAAQDDACTSTQDEPSGSGTRSASVPGPVVPVRLDVTDEADVVRVVRWVEDEIGPLQVLVNAAGVLSPGVVTESSLTDWQRMLAVNATGVYLVSREVARCLSSRRRGAIVTVASNAAGVPRVGMAAYAASKAAASSLTRSLGLELAPYGVRCNVVSPGSTRTPMLAALAGSPGPDDLRVLDESAEARVVAGVPADFRLGIPLGRLAEVQDVADAVAFLASDAARHITVHELVVDGGATLR</sequence>
<dbReference type="SMART" id="SM00822">
    <property type="entry name" value="PKS_KR"/>
    <property type="match status" value="1"/>
</dbReference>
<evidence type="ECO:0000259" key="4">
    <source>
        <dbReference type="SMART" id="SM00822"/>
    </source>
</evidence>
<dbReference type="Gene3D" id="3.40.50.720">
    <property type="entry name" value="NAD(P)-binding Rossmann-like Domain"/>
    <property type="match status" value="1"/>
</dbReference>
<dbReference type="PANTHER" id="PTHR42760:SF115">
    <property type="entry name" value="3-OXOACYL-[ACYL-CARRIER-PROTEIN] REDUCTASE FABG"/>
    <property type="match status" value="1"/>
</dbReference>
<accession>A0ABS2LIP8</accession>
<dbReference type="GO" id="GO:0008667">
    <property type="term" value="F:2,3-dihydro-2,3-dihydroxybenzoate dehydrogenase activity"/>
    <property type="evidence" value="ECO:0007669"/>
    <property type="project" value="UniProtKB-EC"/>
</dbReference>
<evidence type="ECO:0000313" key="6">
    <source>
        <dbReference type="Proteomes" id="UP000698059"/>
    </source>
</evidence>
<dbReference type="PROSITE" id="PS00061">
    <property type="entry name" value="ADH_SHORT"/>
    <property type="match status" value="1"/>
</dbReference>
<gene>
    <name evidence="5" type="ORF">JOD49_002924</name>
</gene>
<comment type="caution">
    <text evidence="5">The sequence shown here is derived from an EMBL/GenBank/DDBJ whole genome shotgun (WGS) entry which is preliminary data.</text>
</comment>
<dbReference type="PANTHER" id="PTHR42760">
    <property type="entry name" value="SHORT-CHAIN DEHYDROGENASES/REDUCTASES FAMILY MEMBER"/>
    <property type="match status" value="1"/>
</dbReference>